<proteinExistence type="predicted"/>
<dbReference type="EMBL" id="BONI01000004">
    <property type="protein sequence ID" value="GIG04020.1"/>
    <property type="molecule type" value="Genomic_DNA"/>
</dbReference>
<evidence type="ECO:0000256" key="1">
    <source>
        <dbReference type="ARBA" id="ARBA00022737"/>
    </source>
</evidence>
<dbReference type="Pfam" id="PF02494">
    <property type="entry name" value="HYR"/>
    <property type="match status" value="5"/>
</dbReference>
<dbReference type="Proteomes" id="UP000630887">
    <property type="component" value="Unassembled WGS sequence"/>
</dbReference>
<dbReference type="AlphaFoldDB" id="A0A8J3KZL4"/>
<dbReference type="PROSITE" id="PS50825">
    <property type="entry name" value="HYR"/>
    <property type="match status" value="3"/>
</dbReference>
<dbReference type="PANTHER" id="PTHR24273">
    <property type="entry name" value="FI04643P-RELATED"/>
    <property type="match status" value="1"/>
</dbReference>
<evidence type="ECO:0000313" key="4">
    <source>
        <dbReference type="EMBL" id="GIG04020.1"/>
    </source>
</evidence>
<evidence type="ECO:0000259" key="3">
    <source>
        <dbReference type="PROSITE" id="PS50825"/>
    </source>
</evidence>
<feature type="domain" description="HYR" evidence="3">
    <location>
        <begin position="408"/>
        <end position="490"/>
    </location>
</feature>
<reference evidence="4 5" key="1">
    <citation type="submission" date="2021-01" db="EMBL/GenBank/DDBJ databases">
        <title>Whole genome shotgun sequence of Catellatospora coxensis NBRC 107359.</title>
        <authorList>
            <person name="Komaki H."/>
            <person name="Tamura T."/>
        </authorList>
    </citation>
    <scope>NUCLEOTIDE SEQUENCE [LARGE SCALE GENOMIC DNA]</scope>
    <source>
        <strain evidence="4 5">NBRC 107359</strain>
    </source>
</reference>
<dbReference type="InterPro" id="IPR013783">
    <property type="entry name" value="Ig-like_fold"/>
</dbReference>
<dbReference type="RefSeq" id="WP_203688469.1">
    <property type="nucleotide sequence ID" value="NZ_BAAALC010000037.1"/>
</dbReference>
<keyword evidence="2" id="KW-0732">Signal</keyword>
<name>A0A8J3KZL4_9ACTN</name>
<evidence type="ECO:0000313" key="5">
    <source>
        <dbReference type="Proteomes" id="UP000630887"/>
    </source>
</evidence>
<dbReference type="InterPro" id="IPR003410">
    <property type="entry name" value="HYR_dom"/>
</dbReference>
<dbReference type="PANTHER" id="PTHR24273:SF32">
    <property type="entry name" value="HYALIN"/>
    <property type="match status" value="1"/>
</dbReference>
<protein>
    <recommendedName>
        <fullName evidence="3">HYR domain-containing protein</fullName>
    </recommendedName>
</protein>
<feature type="domain" description="HYR" evidence="3">
    <location>
        <begin position="247"/>
        <end position="329"/>
    </location>
</feature>
<evidence type="ECO:0000256" key="2">
    <source>
        <dbReference type="SAM" id="SignalP"/>
    </source>
</evidence>
<feature type="chain" id="PRO_5035295630" description="HYR domain-containing protein" evidence="2">
    <location>
        <begin position="29"/>
        <end position="683"/>
    </location>
</feature>
<dbReference type="NCBIfam" id="NF038114">
    <property type="entry name" value="rightmost"/>
    <property type="match status" value="1"/>
</dbReference>
<gene>
    <name evidence="4" type="ORF">Cco03nite_07200</name>
</gene>
<keyword evidence="1" id="KW-0677">Repeat</keyword>
<dbReference type="GO" id="GO:0005975">
    <property type="term" value="P:carbohydrate metabolic process"/>
    <property type="evidence" value="ECO:0007669"/>
    <property type="project" value="UniProtKB-ARBA"/>
</dbReference>
<keyword evidence="5" id="KW-1185">Reference proteome</keyword>
<feature type="domain" description="HYR" evidence="3">
    <location>
        <begin position="491"/>
        <end position="569"/>
    </location>
</feature>
<sequence>MLIHRQRWARWASAAAAALVLGAGSATWADNVVADGDGATPVTGSGLSFGTVCLGAAVTKPALVGVQRNGSSGGPNVFANGATVTVSVTAVTGAGVSTTPGSGAIGTITLPSNWSAQPNTTVTGALSLPVRLVATATGTVSGSVSLAAAAGSVNRATTLPVSATVVACDTTAPVLHLPGPLTVEATAPGGTAVTYPATADDENPAHPTVTCDHPSGATFPLGDTTVRCSATDAAGNTGTGQFTVTVVDTVGPVIQAVADITGVEATGPDGAAVTYRTPTAADAVAGTVPVSCSPASGTDFPLGTTTVTCTATDGHGNSSRQTFDVTVQDTQAPVLAVPADITAEATSGEGADVTYPAPSAQDAVDGAVTPACAPASGSSFPLGATEVTCTATDSAHNTATATFAVTVVDTTPPAITGTPADITTEATGPSGAAVSFAAPTATDLVDGAVAVDCAPPSGGSFPVGTTTVTCSARDAAGNTAGASFQVTVRDTTPPSLTLPADQIITATGPEGAVATFHPEATDLVDGTLPVTCSPASGAAFAIGTTEVTCSATDHAGNTAQGSFKVAVRRTISGFHQPVDMNRVINTVKGGSTVPLKFEVFAGPAEATTTSIIAGISVKQYNCDPNAPLDAVEVTATGNTGLRYDSTGGQYVYNWQTAKTKGLCYQVGVSTVDGATVIAQFKTT</sequence>
<accession>A0A8J3KZL4</accession>
<organism evidence="4 5">
    <name type="scientific">Catellatospora coxensis</name>
    <dbReference type="NCBI Taxonomy" id="310354"/>
    <lineage>
        <taxon>Bacteria</taxon>
        <taxon>Bacillati</taxon>
        <taxon>Actinomycetota</taxon>
        <taxon>Actinomycetes</taxon>
        <taxon>Micromonosporales</taxon>
        <taxon>Micromonosporaceae</taxon>
        <taxon>Catellatospora</taxon>
    </lineage>
</organism>
<dbReference type="Gene3D" id="2.60.40.10">
    <property type="entry name" value="Immunoglobulins"/>
    <property type="match status" value="2"/>
</dbReference>
<comment type="caution">
    <text evidence="4">The sequence shown here is derived from an EMBL/GenBank/DDBJ whole genome shotgun (WGS) entry which is preliminary data.</text>
</comment>
<feature type="signal peptide" evidence="2">
    <location>
        <begin position="1"/>
        <end position="28"/>
    </location>
</feature>